<protein>
    <recommendedName>
        <fullName evidence="3">Ubiquinone biosynthesis protein</fullName>
    </recommendedName>
</protein>
<accession>A0A947GET6</accession>
<reference evidence="1" key="2">
    <citation type="journal article" date="2021" name="Mar. Drugs">
        <title>Genome Reduction and Secondary Metabolism of the Marine Sponge-Associated Cyanobacterium Leptothoe.</title>
        <authorList>
            <person name="Konstantinou D."/>
            <person name="Popin R.V."/>
            <person name="Fewer D.P."/>
            <person name="Sivonen K."/>
            <person name="Gkelis S."/>
        </authorList>
    </citation>
    <scope>NUCLEOTIDE SEQUENCE</scope>
    <source>
        <strain evidence="1">TAU-MAC 1115</strain>
    </source>
</reference>
<dbReference type="PANTHER" id="PTHR12922">
    <property type="entry name" value="UBIQUINONE BIOSYNTHESIS PROTEIN"/>
    <property type="match status" value="1"/>
</dbReference>
<dbReference type="GO" id="GO:0006744">
    <property type="term" value="P:ubiquinone biosynthetic process"/>
    <property type="evidence" value="ECO:0007669"/>
    <property type="project" value="InterPro"/>
</dbReference>
<dbReference type="EMBL" id="JADOES010000002">
    <property type="protein sequence ID" value="MBT9314050.1"/>
    <property type="molecule type" value="Genomic_DNA"/>
</dbReference>
<reference evidence="1" key="1">
    <citation type="submission" date="2020-11" db="EMBL/GenBank/DDBJ databases">
        <authorList>
            <person name="Konstantinou D."/>
            <person name="Gkelis S."/>
            <person name="Popin R."/>
            <person name="Fewer D."/>
            <person name="Sivonen K."/>
        </authorList>
    </citation>
    <scope>NUCLEOTIDE SEQUENCE</scope>
    <source>
        <strain evidence="1">TAU-MAC 1115</strain>
    </source>
</reference>
<comment type="caution">
    <text evidence="1">The sequence shown here is derived from an EMBL/GenBank/DDBJ whole genome shotgun (WGS) entry which is preliminary data.</text>
</comment>
<evidence type="ECO:0008006" key="3">
    <source>
        <dbReference type="Google" id="ProtNLM"/>
    </source>
</evidence>
<dbReference type="InterPro" id="IPR007715">
    <property type="entry name" value="Coq4"/>
</dbReference>
<evidence type="ECO:0000313" key="2">
    <source>
        <dbReference type="Proteomes" id="UP000717364"/>
    </source>
</evidence>
<proteinExistence type="predicted"/>
<dbReference type="Pfam" id="PF05019">
    <property type="entry name" value="Coq4"/>
    <property type="match status" value="1"/>
</dbReference>
<name>A0A947GET6_9CYAN</name>
<dbReference type="RefSeq" id="WP_215607120.1">
    <property type="nucleotide sequence ID" value="NZ_JADOES010000002.1"/>
</dbReference>
<dbReference type="PANTHER" id="PTHR12922:SF7">
    <property type="entry name" value="UBIQUINONE BIOSYNTHESIS PROTEIN COQ4 HOMOLOG, MITOCHONDRIAL"/>
    <property type="match status" value="1"/>
</dbReference>
<dbReference type="AlphaFoldDB" id="A0A947GET6"/>
<organism evidence="1 2">
    <name type="scientific">Leptothoe spongobia TAU-MAC 1115</name>
    <dbReference type="NCBI Taxonomy" id="1967444"/>
    <lineage>
        <taxon>Bacteria</taxon>
        <taxon>Bacillati</taxon>
        <taxon>Cyanobacteriota</taxon>
        <taxon>Cyanophyceae</taxon>
        <taxon>Nodosilineales</taxon>
        <taxon>Cymatolegaceae</taxon>
        <taxon>Leptothoe</taxon>
        <taxon>Leptothoe spongobia</taxon>
    </lineage>
</organism>
<sequence>MTSFSSSISDIYDIKSLNNYDIQRANDNPPEASLASRGAYEYSNQVVNPFRFARSCWRVIQDLSRTEDFIILQATFAQSRWLSWLAKWDQVTQQLSSDVRIKHALETRPRLGWIDLTRLAELPPGSLGKTLAEHMTQKELNPNIVAPLPAVDAASFVMAHFVETHDIWHVVTGYGSDKLGEISLFAFYAAQFQTAPHIILGLGVMLLNTIFFQPSNFRQRLDAFQLGWRTGMSANSLFGYDWAQQWSRPLPEIRKNLCLPEHPTVVGEGIQTAARATL</sequence>
<dbReference type="Proteomes" id="UP000717364">
    <property type="component" value="Unassembled WGS sequence"/>
</dbReference>
<gene>
    <name evidence="1" type="ORF">IXB50_01255</name>
</gene>
<keyword evidence="2" id="KW-1185">Reference proteome</keyword>
<evidence type="ECO:0000313" key="1">
    <source>
        <dbReference type="EMBL" id="MBT9314050.1"/>
    </source>
</evidence>